<keyword evidence="3" id="KW-1185">Reference proteome</keyword>
<feature type="compositionally biased region" description="Basic and acidic residues" evidence="1">
    <location>
        <begin position="1"/>
        <end position="35"/>
    </location>
</feature>
<organism evidence="2 3">
    <name type="scientific">Liparis tanakae</name>
    <name type="common">Tanaka's snailfish</name>
    <dbReference type="NCBI Taxonomy" id="230148"/>
    <lineage>
        <taxon>Eukaryota</taxon>
        <taxon>Metazoa</taxon>
        <taxon>Chordata</taxon>
        <taxon>Craniata</taxon>
        <taxon>Vertebrata</taxon>
        <taxon>Euteleostomi</taxon>
        <taxon>Actinopterygii</taxon>
        <taxon>Neopterygii</taxon>
        <taxon>Teleostei</taxon>
        <taxon>Neoteleostei</taxon>
        <taxon>Acanthomorphata</taxon>
        <taxon>Eupercaria</taxon>
        <taxon>Perciformes</taxon>
        <taxon>Cottioidei</taxon>
        <taxon>Cottales</taxon>
        <taxon>Liparidae</taxon>
        <taxon>Liparis</taxon>
    </lineage>
</organism>
<feature type="region of interest" description="Disordered" evidence="1">
    <location>
        <begin position="87"/>
        <end position="110"/>
    </location>
</feature>
<evidence type="ECO:0000313" key="2">
    <source>
        <dbReference type="EMBL" id="TNN37182.1"/>
    </source>
</evidence>
<feature type="region of interest" description="Disordered" evidence="1">
    <location>
        <begin position="1"/>
        <end position="61"/>
    </location>
</feature>
<evidence type="ECO:0000256" key="1">
    <source>
        <dbReference type="SAM" id="MobiDB-lite"/>
    </source>
</evidence>
<gene>
    <name evidence="2" type="ORF">EYF80_052652</name>
</gene>
<protein>
    <submittedName>
        <fullName evidence="2">Uncharacterized protein</fullName>
    </submittedName>
</protein>
<name>A0A4Z2FA05_9TELE</name>
<accession>A0A4Z2FA05</accession>
<dbReference type="Proteomes" id="UP000314294">
    <property type="component" value="Unassembled WGS sequence"/>
</dbReference>
<dbReference type="EMBL" id="SRLO01001523">
    <property type="protein sequence ID" value="TNN37182.1"/>
    <property type="molecule type" value="Genomic_DNA"/>
</dbReference>
<dbReference type="AlphaFoldDB" id="A0A4Z2FA05"/>
<proteinExistence type="predicted"/>
<sequence length="110" mass="12275">MMRIGAGEEVHTWLRESEEQTERHPEGPLRCHSEQGQDAEEDGDDFKSIREKTHPKQNPAFSGCAYAQCADSARRARYLQQLRRGGVPFPAFKVPPESGAPPRGAELDAD</sequence>
<comment type="caution">
    <text evidence="2">The sequence shown here is derived from an EMBL/GenBank/DDBJ whole genome shotgun (WGS) entry which is preliminary data.</text>
</comment>
<feature type="compositionally biased region" description="Basic and acidic residues" evidence="1">
    <location>
        <begin position="45"/>
        <end position="54"/>
    </location>
</feature>
<evidence type="ECO:0000313" key="3">
    <source>
        <dbReference type="Proteomes" id="UP000314294"/>
    </source>
</evidence>
<reference evidence="2 3" key="1">
    <citation type="submission" date="2019-03" db="EMBL/GenBank/DDBJ databases">
        <title>First draft genome of Liparis tanakae, snailfish: a comprehensive survey of snailfish specific genes.</title>
        <authorList>
            <person name="Kim W."/>
            <person name="Song I."/>
            <person name="Jeong J.-H."/>
            <person name="Kim D."/>
            <person name="Kim S."/>
            <person name="Ryu S."/>
            <person name="Song J.Y."/>
            <person name="Lee S.K."/>
        </authorList>
    </citation>
    <scope>NUCLEOTIDE SEQUENCE [LARGE SCALE GENOMIC DNA]</scope>
    <source>
        <tissue evidence="2">Muscle</tissue>
    </source>
</reference>